<sequence>MDEIDIEEASMKGKRSWKPQCSFSIDNLLKLPPEADDNQHSTSPRSDVTVYTLDALEVSDGRAKSTKKYTSSRCVCDQCGKSYATTSNLSRHKQTHRPLDSEHAKQCPHCERIYVSMPALRVIFVHIPGNDLSDALTVAKVSLIGAI</sequence>
<dbReference type="GO" id="GO:0000122">
    <property type="term" value="P:negative regulation of transcription by RNA polymerase II"/>
    <property type="evidence" value="ECO:0007669"/>
    <property type="project" value="UniProtKB-ARBA"/>
</dbReference>
<proteinExistence type="predicted"/>
<keyword evidence="2 4" id="KW-0863">Zinc-finger</keyword>
<name>A0A1I7XQF4_HETBA</name>
<feature type="domain" description="C2H2-type" evidence="5">
    <location>
        <begin position="74"/>
        <end position="101"/>
    </location>
</feature>
<dbReference type="GO" id="GO:0005634">
    <property type="term" value="C:nucleus"/>
    <property type="evidence" value="ECO:0007669"/>
    <property type="project" value="UniProtKB-ARBA"/>
</dbReference>
<evidence type="ECO:0000256" key="3">
    <source>
        <dbReference type="ARBA" id="ARBA00022833"/>
    </source>
</evidence>
<evidence type="ECO:0000256" key="4">
    <source>
        <dbReference type="PROSITE-ProRule" id="PRU00042"/>
    </source>
</evidence>
<dbReference type="GO" id="GO:0008270">
    <property type="term" value="F:zinc ion binding"/>
    <property type="evidence" value="ECO:0007669"/>
    <property type="project" value="UniProtKB-KW"/>
</dbReference>
<dbReference type="PROSITE" id="PS50157">
    <property type="entry name" value="ZINC_FINGER_C2H2_2"/>
    <property type="match status" value="1"/>
</dbReference>
<reference evidence="7" key="1">
    <citation type="submission" date="2016-11" db="UniProtKB">
        <authorList>
            <consortium name="WormBaseParasite"/>
        </authorList>
    </citation>
    <scope>IDENTIFICATION</scope>
</reference>
<protein>
    <submittedName>
        <fullName evidence="7">C2H2-type domain-containing protein</fullName>
    </submittedName>
</protein>
<dbReference type="Gene3D" id="3.30.160.60">
    <property type="entry name" value="Classic Zinc Finger"/>
    <property type="match status" value="1"/>
</dbReference>
<evidence type="ECO:0000313" key="7">
    <source>
        <dbReference type="WBParaSite" id="Hba_19971"/>
    </source>
</evidence>
<organism evidence="6 7">
    <name type="scientific">Heterorhabditis bacteriophora</name>
    <name type="common">Entomopathogenic nematode worm</name>
    <dbReference type="NCBI Taxonomy" id="37862"/>
    <lineage>
        <taxon>Eukaryota</taxon>
        <taxon>Metazoa</taxon>
        <taxon>Ecdysozoa</taxon>
        <taxon>Nematoda</taxon>
        <taxon>Chromadorea</taxon>
        <taxon>Rhabditida</taxon>
        <taxon>Rhabditina</taxon>
        <taxon>Rhabditomorpha</taxon>
        <taxon>Strongyloidea</taxon>
        <taxon>Heterorhabditidae</taxon>
        <taxon>Heterorhabditis</taxon>
    </lineage>
</organism>
<dbReference type="WBParaSite" id="Hba_19971">
    <property type="protein sequence ID" value="Hba_19971"/>
    <property type="gene ID" value="Hba_19971"/>
</dbReference>
<evidence type="ECO:0000256" key="1">
    <source>
        <dbReference type="ARBA" id="ARBA00022723"/>
    </source>
</evidence>
<evidence type="ECO:0000256" key="2">
    <source>
        <dbReference type="ARBA" id="ARBA00022771"/>
    </source>
</evidence>
<dbReference type="InterPro" id="IPR036236">
    <property type="entry name" value="Znf_C2H2_sf"/>
</dbReference>
<evidence type="ECO:0000259" key="5">
    <source>
        <dbReference type="PROSITE" id="PS50157"/>
    </source>
</evidence>
<dbReference type="Proteomes" id="UP000095283">
    <property type="component" value="Unplaced"/>
</dbReference>
<keyword evidence="3" id="KW-0862">Zinc</keyword>
<evidence type="ECO:0000313" key="6">
    <source>
        <dbReference type="Proteomes" id="UP000095283"/>
    </source>
</evidence>
<keyword evidence="6" id="KW-1185">Reference proteome</keyword>
<dbReference type="InterPro" id="IPR013087">
    <property type="entry name" value="Znf_C2H2_type"/>
</dbReference>
<dbReference type="AlphaFoldDB" id="A0A1I7XQF4"/>
<dbReference type="FunFam" id="3.30.160.60:FF:000446">
    <property type="entry name" value="Zinc finger protein"/>
    <property type="match status" value="1"/>
</dbReference>
<dbReference type="Pfam" id="PF00096">
    <property type="entry name" value="zf-C2H2"/>
    <property type="match status" value="1"/>
</dbReference>
<keyword evidence="1" id="KW-0479">Metal-binding</keyword>
<dbReference type="PROSITE" id="PS00028">
    <property type="entry name" value="ZINC_FINGER_C2H2_1"/>
    <property type="match status" value="1"/>
</dbReference>
<dbReference type="SUPFAM" id="SSF57667">
    <property type="entry name" value="beta-beta-alpha zinc fingers"/>
    <property type="match status" value="1"/>
</dbReference>
<accession>A0A1I7XQF4</accession>